<evidence type="ECO:0000313" key="4">
    <source>
        <dbReference type="Proteomes" id="UP000778523"/>
    </source>
</evidence>
<dbReference type="SUPFAM" id="SSF52266">
    <property type="entry name" value="SGNH hydrolase"/>
    <property type="match status" value="1"/>
</dbReference>
<evidence type="ECO:0000313" key="3">
    <source>
        <dbReference type="EMBL" id="NSL55125.1"/>
    </source>
</evidence>
<organism evidence="3 4">
    <name type="scientific">Uliginosibacterium aquaticum</name>
    <dbReference type="NCBI Taxonomy" id="2731212"/>
    <lineage>
        <taxon>Bacteria</taxon>
        <taxon>Pseudomonadati</taxon>
        <taxon>Pseudomonadota</taxon>
        <taxon>Betaproteobacteria</taxon>
        <taxon>Rhodocyclales</taxon>
        <taxon>Zoogloeaceae</taxon>
        <taxon>Uliginosibacterium</taxon>
    </lineage>
</organism>
<proteinExistence type="predicted"/>
<dbReference type="PANTHER" id="PTHR30383:SF24">
    <property type="entry name" value="THIOESTERASE 1_PROTEASE 1_LYSOPHOSPHOLIPASE L1"/>
    <property type="match status" value="1"/>
</dbReference>
<evidence type="ECO:0000256" key="1">
    <source>
        <dbReference type="SAM" id="SignalP"/>
    </source>
</evidence>
<dbReference type="EMBL" id="JABCSC020000002">
    <property type="protein sequence ID" value="NSL55125.1"/>
    <property type="molecule type" value="Genomic_DNA"/>
</dbReference>
<feature type="chain" id="PRO_5045303447" evidence="1">
    <location>
        <begin position="20"/>
        <end position="201"/>
    </location>
</feature>
<evidence type="ECO:0000259" key="2">
    <source>
        <dbReference type="Pfam" id="PF13472"/>
    </source>
</evidence>
<gene>
    <name evidence="3" type="ORF">HJ583_008835</name>
</gene>
<dbReference type="InterPro" id="IPR051532">
    <property type="entry name" value="Ester_Hydrolysis_Enzymes"/>
</dbReference>
<comment type="caution">
    <text evidence="3">The sequence shown here is derived from an EMBL/GenBank/DDBJ whole genome shotgun (WGS) entry which is preliminary data.</text>
</comment>
<dbReference type="Proteomes" id="UP000778523">
    <property type="component" value="Unassembled WGS sequence"/>
</dbReference>
<dbReference type="InterPro" id="IPR036514">
    <property type="entry name" value="SGNH_hydro_sf"/>
</dbReference>
<accession>A0ABX2ILX8</accession>
<name>A0ABX2ILX8_9RHOO</name>
<dbReference type="RefSeq" id="WP_170021588.1">
    <property type="nucleotide sequence ID" value="NZ_JABCSC020000002.1"/>
</dbReference>
<feature type="signal peptide" evidence="1">
    <location>
        <begin position="1"/>
        <end position="19"/>
    </location>
</feature>
<reference evidence="3 4" key="1">
    <citation type="submission" date="2020-06" db="EMBL/GenBank/DDBJ databases">
        <title>Draft genome of Uliginosibacterium sp. IMCC34675.</title>
        <authorList>
            <person name="Song J."/>
        </authorList>
    </citation>
    <scope>NUCLEOTIDE SEQUENCE [LARGE SCALE GENOMIC DNA]</scope>
    <source>
        <strain evidence="3 4">IMCC34675</strain>
    </source>
</reference>
<dbReference type="Pfam" id="PF13472">
    <property type="entry name" value="Lipase_GDSL_2"/>
    <property type="match status" value="1"/>
</dbReference>
<dbReference type="Gene3D" id="3.40.50.1110">
    <property type="entry name" value="SGNH hydrolase"/>
    <property type="match status" value="1"/>
</dbReference>
<keyword evidence="1" id="KW-0732">Signal</keyword>
<keyword evidence="4" id="KW-1185">Reference proteome</keyword>
<dbReference type="PANTHER" id="PTHR30383">
    <property type="entry name" value="THIOESTERASE 1/PROTEASE 1/LYSOPHOSPHOLIPASE L1"/>
    <property type="match status" value="1"/>
</dbReference>
<dbReference type="CDD" id="cd01822">
    <property type="entry name" value="Lysophospholipase_L1_like"/>
    <property type="match status" value="1"/>
</dbReference>
<sequence length="201" mass="21985">MSRFIIILFAICSIQNALAANILVWGDSLSAGYGIAQEQAWPQLLSRKLVTEGYRHTVINASISGETSAGGLTRLPAALTRDKPSIVIIELGANDGLRGLPVPAMRKNLDAMIRSAQASGARVMLIGMRMPPNFGPVYTQKFQQTYSELAQQYKTALLPFMMEGFAERSELFQGDNLHPTAEAQPLILANVWSALKPLLRK</sequence>
<protein>
    <submittedName>
        <fullName evidence="3">Arylesterase</fullName>
    </submittedName>
</protein>
<dbReference type="InterPro" id="IPR013830">
    <property type="entry name" value="SGNH_hydro"/>
</dbReference>
<feature type="domain" description="SGNH hydrolase-type esterase" evidence="2">
    <location>
        <begin position="26"/>
        <end position="183"/>
    </location>
</feature>